<dbReference type="SUPFAM" id="SSF53223">
    <property type="entry name" value="Aminoacid dehydrogenase-like, N-terminal domain"/>
    <property type="match status" value="1"/>
</dbReference>
<dbReference type="GO" id="GO:0009073">
    <property type="term" value="P:aromatic amino acid family biosynthetic process"/>
    <property type="evidence" value="ECO:0007669"/>
    <property type="project" value="UniProtKB-KW"/>
</dbReference>
<dbReference type="GO" id="GO:0050661">
    <property type="term" value="F:NADP binding"/>
    <property type="evidence" value="ECO:0007669"/>
    <property type="project" value="InterPro"/>
</dbReference>
<dbReference type="NCBIfam" id="TIGR00507">
    <property type="entry name" value="aroE"/>
    <property type="match status" value="1"/>
</dbReference>
<dbReference type="AlphaFoldDB" id="A0A0C1V4B0"/>
<evidence type="ECO:0000313" key="13">
    <source>
        <dbReference type="EMBL" id="QDQ43382.1"/>
    </source>
</evidence>
<evidence type="ECO:0000256" key="7">
    <source>
        <dbReference type="ARBA" id="ARBA00049442"/>
    </source>
</evidence>
<comment type="similarity">
    <text evidence="8">Belongs to the shikimate dehydrogenase family.</text>
</comment>
<dbReference type="EMBL" id="JQNX01000004">
    <property type="protein sequence ID" value="KIE58555.1"/>
    <property type="molecule type" value="Genomic_DNA"/>
</dbReference>
<dbReference type="GO" id="GO:0009423">
    <property type="term" value="P:chorismate biosynthetic process"/>
    <property type="evidence" value="ECO:0007669"/>
    <property type="project" value="UniProtKB-UniRule"/>
</dbReference>
<name>A0A0C1V4B0_9BACT</name>
<evidence type="ECO:0000313" key="14">
    <source>
        <dbReference type="Proteomes" id="UP000031594"/>
    </source>
</evidence>
<dbReference type="HAMAP" id="MF_00222">
    <property type="entry name" value="Shikimate_DH_AroE"/>
    <property type="match status" value="1"/>
</dbReference>
<evidence type="ECO:0000313" key="12">
    <source>
        <dbReference type="EMBL" id="KIE58555.1"/>
    </source>
</evidence>
<dbReference type="GO" id="GO:0019632">
    <property type="term" value="P:shikimate metabolic process"/>
    <property type="evidence" value="ECO:0007669"/>
    <property type="project" value="InterPro"/>
</dbReference>
<evidence type="ECO:0000256" key="3">
    <source>
        <dbReference type="ARBA" id="ARBA00022605"/>
    </source>
</evidence>
<dbReference type="Proteomes" id="UP000315925">
    <property type="component" value="Chromosome"/>
</dbReference>
<feature type="domain" description="SDH C-terminal" evidence="11">
    <location>
        <begin position="261"/>
        <end position="290"/>
    </location>
</feature>
<dbReference type="UniPathway" id="UPA00053">
    <property type="reaction ID" value="UER00087"/>
</dbReference>
<dbReference type="CDD" id="cd01065">
    <property type="entry name" value="NAD_bind_Shikimate_DH"/>
    <property type="match status" value="1"/>
</dbReference>
<evidence type="ECO:0000256" key="1">
    <source>
        <dbReference type="ARBA" id="ARBA00004871"/>
    </source>
</evidence>
<comment type="catalytic activity">
    <reaction evidence="7 8">
        <text>shikimate + NADP(+) = 3-dehydroshikimate + NADPH + H(+)</text>
        <dbReference type="Rhea" id="RHEA:17737"/>
        <dbReference type="ChEBI" id="CHEBI:15378"/>
        <dbReference type="ChEBI" id="CHEBI:16630"/>
        <dbReference type="ChEBI" id="CHEBI:36208"/>
        <dbReference type="ChEBI" id="CHEBI:57783"/>
        <dbReference type="ChEBI" id="CHEBI:58349"/>
        <dbReference type="EC" id="1.1.1.25"/>
    </reaction>
</comment>
<comment type="caution">
    <text evidence="8">Lacks conserved residue(s) required for the propagation of feature annotation.</text>
</comment>
<evidence type="ECO:0000256" key="2">
    <source>
        <dbReference type="ARBA" id="ARBA00012962"/>
    </source>
</evidence>
<feature type="binding site" evidence="8">
    <location>
        <position position="119"/>
    </location>
    <ligand>
        <name>shikimate</name>
        <dbReference type="ChEBI" id="CHEBI:36208"/>
    </ligand>
</feature>
<dbReference type="Pfam" id="PF01488">
    <property type="entry name" value="Shikimate_DH"/>
    <property type="match status" value="1"/>
</dbReference>
<feature type="binding site" evidence="8">
    <location>
        <position position="238"/>
    </location>
    <ligand>
        <name>NADP(+)</name>
        <dbReference type="ChEBI" id="CHEBI:58349"/>
    </ligand>
</feature>
<dbReference type="InterPro" id="IPR011342">
    <property type="entry name" value="Shikimate_DH"/>
</dbReference>
<keyword evidence="5 8" id="KW-0560">Oxidoreductase</keyword>
<reference evidence="13" key="2">
    <citation type="journal article" date="2019" name="BMC Genomics">
        <title>Complete genome sequence analysis of the thermoacidophilic verrucomicrobial methanotroph 'Candidatus Methylacidiphilum kamchatkense' strain Kam1 and comparison with its closest relatives.</title>
        <authorList>
            <person name="Kruse T."/>
            <person name="Ratnadevi C.M."/>
            <person name="Erikstad H.A."/>
            <person name="Birkeland N.K."/>
        </authorList>
    </citation>
    <scope>NUCLEOTIDE SEQUENCE</scope>
    <source>
        <strain evidence="13">Kam1</strain>
    </source>
</reference>
<keyword evidence="14" id="KW-1185">Reference proteome</keyword>
<dbReference type="STRING" id="1202785.A946_06645"/>
<feature type="binding site" evidence="8">
    <location>
        <position position="268"/>
    </location>
    <ligand>
        <name>shikimate</name>
        <dbReference type="ChEBI" id="CHEBI:36208"/>
    </ligand>
</feature>
<dbReference type="Proteomes" id="UP000031594">
    <property type="component" value="Unassembled WGS sequence"/>
</dbReference>
<feature type="binding site" evidence="8">
    <location>
        <position position="79"/>
    </location>
    <ligand>
        <name>shikimate</name>
        <dbReference type="ChEBI" id="CHEBI:36208"/>
    </ligand>
</feature>
<dbReference type="InterPro" id="IPR013708">
    <property type="entry name" value="Shikimate_DH-bd_N"/>
</dbReference>
<keyword evidence="6 8" id="KW-0057">Aromatic amino acid biosynthesis</keyword>
<protein>
    <recommendedName>
        <fullName evidence="2 8">Shikimate dehydrogenase (NADP(+))</fullName>
        <shortName evidence="8">SDH</shortName>
        <ecNumber evidence="2 8">1.1.1.25</ecNumber>
    </recommendedName>
</protein>
<comment type="pathway">
    <text evidence="1 8">Metabolic intermediate biosynthesis; chorismate biosynthesis; chorismate from D-erythrose 4-phosphate and phosphoenolpyruvate: step 4/7.</text>
</comment>
<dbReference type="Pfam" id="PF08501">
    <property type="entry name" value="Shikimate_dh_N"/>
    <property type="match status" value="1"/>
</dbReference>
<feature type="active site" description="Proton acceptor" evidence="8">
    <location>
        <position position="83"/>
    </location>
</feature>
<keyword evidence="4 8" id="KW-0521">NADP</keyword>
<gene>
    <name evidence="8" type="primary">aroE</name>
    <name evidence="12" type="ORF">A946_06645</name>
    <name evidence="13" type="ORF">kam1_2175</name>
</gene>
<feature type="binding site" evidence="8">
    <location>
        <position position="104"/>
    </location>
    <ligand>
        <name>shikimate</name>
        <dbReference type="ChEBI" id="CHEBI:36208"/>
    </ligand>
</feature>
<evidence type="ECO:0000256" key="4">
    <source>
        <dbReference type="ARBA" id="ARBA00022857"/>
    </source>
</evidence>
<dbReference type="KEGG" id="mkc:kam1_2175"/>
<dbReference type="Gene3D" id="3.40.50.720">
    <property type="entry name" value="NAD(P)-binding Rossmann-like Domain"/>
    <property type="match status" value="1"/>
</dbReference>
<evidence type="ECO:0000256" key="5">
    <source>
        <dbReference type="ARBA" id="ARBA00023002"/>
    </source>
</evidence>
<dbReference type="GO" id="GO:0004764">
    <property type="term" value="F:shikimate 3-dehydrogenase (NADP+) activity"/>
    <property type="evidence" value="ECO:0007669"/>
    <property type="project" value="UniProtKB-UniRule"/>
</dbReference>
<keyword evidence="3 8" id="KW-0028">Amino-acid biosynthesis</keyword>
<feature type="binding site" evidence="8">
    <location>
        <position position="261"/>
    </location>
    <ligand>
        <name>NADP(+)</name>
        <dbReference type="ChEBI" id="CHEBI:58349"/>
    </ligand>
</feature>
<dbReference type="OrthoDB" id="9792692at2"/>
<dbReference type="Gene3D" id="3.40.50.10860">
    <property type="entry name" value="Leucine Dehydrogenase, chain A, domain 1"/>
    <property type="match status" value="1"/>
</dbReference>
<evidence type="ECO:0000259" key="10">
    <source>
        <dbReference type="Pfam" id="PF08501"/>
    </source>
</evidence>
<dbReference type="InterPro" id="IPR036291">
    <property type="entry name" value="NAD(P)-bd_dom_sf"/>
</dbReference>
<dbReference type="EMBL" id="CP037899">
    <property type="protein sequence ID" value="QDQ43382.1"/>
    <property type="molecule type" value="Genomic_DNA"/>
</dbReference>
<feature type="domain" description="Shikimate dehydrogenase substrate binding N-terminal" evidence="10">
    <location>
        <begin position="24"/>
        <end position="106"/>
    </location>
</feature>
<comment type="function">
    <text evidence="8">Involved in the biosynthesis of the chorismate, which leads to the biosynthesis of aromatic amino acids. Catalyzes the reversible NADPH linked reduction of 3-dehydroshikimate (DHSA) to yield shikimate (SA).</text>
</comment>
<dbReference type="PANTHER" id="PTHR21089:SF1">
    <property type="entry name" value="BIFUNCTIONAL 3-DEHYDROQUINATE DEHYDRATASE_SHIKIMATE DEHYDROGENASE, CHLOROPLASTIC"/>
    <property type="match status" value="1"/>
</dbReference>
<dbReference type="EC" id="1.1.1.25" evidence="2 8"/>
<feature type="binding site" evidence="8">
    <location>
        <begin position="32"/>
        <end position="34"/>
    </location>
    <ligand>
        <name>shikimate</name>
        <dbReference type="ChEBI" id="CHEBI:36208"/>
    </ligand>
</feature>
<reference evidence="15" key="3">
    <citation type="submission" date="2019-03" db="EMBL/GenBank/DDBJ databases">
        <title>Complete genome of Methylacidiphilum kamchatkense Kam1.</title>
        <authorList>
            <person name="Kruse T."/>
            <person name="Murarilal Ratnadevi C."/>
            <person name="Erikstad H.-A."/>
            <person name="Birkeland N.-K."/>
        </authorList>
    </citation>
    <scope>NUCLEOTIDE SEQUENCE [LARGE SCALE GENOMIC DNA]</scope>
    <source>
        <strain evidence="15">kam1</strain>
    </source>
</reference>
<dbReference type="InterPro" id="IPR041121">
    <property type="entry name" value="SDH_C"/>
</dbReference>
<evidence type="ECO:0000259" key="11">
    <source>
        <dbReference type="Pfam" id="PF18317"/>
    </source>
</evidence>
<feature type="domain" description="Quinate/shikimate 5-dehydrogenase/glutamyl-tRNA reductase" evidence="9">
    <location>
        <begin position="128"/>
        <end position="212"/>
    </location>
</feature>
<sequence>MRDQKYFTLETLAAFHPTKPSFAVLGKPIAHSLSPIFQKAAFEKLSIDSEYLRLEVSEEELEQAVEILVKKGFLGWNCTSPLKKKMMELCNQLDHSAIALGSVNTVKRREKVLLGFNTDGCGWVNDIKKNFSIDFHKLSITILGTGGAGEAIAKQSAKEGAQKLILINRTYGNALNLANVLESQYNTKVQVLALMEANVKKAIEQSELLVQALPFQHFNSLGFHWENILRPGILLYDLLYFPNPTPLESIAKKSGCKALNGLGMLIEQGALSFSIWTGLPAPIEIMKKSVASYEA</sequence>
<feature type="binding site" evidence="8">
    <location>
        <position position="240"/>
    </location>
    <ligand>
        <name>shikimate</name>
        <dbReference type="ChEBI" id="CHEBI:36208"/>
    </ligand>
</feature>
<dbReference type="PANTHER" id="PTHR21089">
    <property type="entry name" value="SHIKIMATE DEHYDROGENASE"/>
    <property type="match status" value="1"/>
</dbReference>
<dbReference type="InterPro" id="IPR006151">
    <property type="entry name" value="Shikm_DH/Glu-tRNA_Rdtase"/>
</dbReference>
<evidence type="ECO:0000313" key="15">
    <source>
        <dbReference type="Proteomes" id="UP000315925"/>
    </source>
</evidence>
<dbReference type="GO" id="GO:0005829">
    <property type="term" value="C:cytosol"/>
    <property type="evidence" value="ECO:0007669"/>
    <property type="project" value="TreeGrafter"/>
</dbReference>
<accession>A0A0C1V4B0</accession>
<evidence type="ECO:0000256" key="8">
    <source>
        <dbReference type="HAMAP-Rule" id="MF_00222"/>
    </source>
</evidence>
<dbReference type="InterPro" id="IPR022893">
    <property type="entry name" value="Shikimate_DH_fam"/>
</dbReference>
<dbReference type="Pfam" id="PF18317">
    <property type="entry name" value="SDH_C"/>
    <property type="match status" value="1"/>
</dbReference>
<proteinExistence type="inferred from homology"/>
<organism evidence="13 15">
    <name type="scientific">Methylacidiphilum kamchatkense Kam1</name>
    <dbReference type="NCBI Taxonomy" id="1202785"/>
    <lineage>
        <taxon>Bacteria</taxon>
        <taxon>Pseudomonadati</taxon>
        <taxon>Verrucomicrobiota</taxon>
        <taxon>Methylacidiphilae</taxon>
        <taxon>Methylacidiphilales</taxon>
        <taxon>Methylacidiphilaceae</taxon>
        <taxon>Methylacidiphilum (ex Ratnadevi et al. 2023)</taxon>
    </lineage>
</organism>
<dbReference type="GO" id="GO:0008652">
    <property type="term" value="P:amino acid biosynthetic process"/>
    <property type="evidence" value="ECO:0007669"/>
    <property type="project" value="UniProtKB-KW"/>
</dbReference>
<evidence type="ECO:0000256" key="6">
    <source>
        <dbReference type="ARBA" id="ARBA00023141"/>
    </source>
</evidence>
<evidence type="ECO:0000259" key="9">
    <source>
        <dbReference type="Pfam" id="PF01488"/>
    </source>
</evidence>
<comment type="subunit">
    <text evidence="8">Homodimer.</text>
</comment>
<dbReference type="SUPFAM" id="SSF51735">
    <property type="entry name" value="NAD(P)-binding Rossmann-fold domains"/>
    <property type="match status" value="1"/>
</dbReference>
<dbReference type="InterPro" id="IPR046346">
    <property type="entry name" value="Aminoacid_DH-like_N_sf"/>
</dbReference>
<reference evidence="12 14" key="1">
    <citation type="submission" date="2014-08" db="EMBL/GenBank/DDBJ databases">
        <title>Methylacidiphilum kamchatkense strain Kam1 draft genome sequence.</title>
        <authorList>
            <person name="Birkeland N.-K."/>
            <person name="Erikstad H.A."/>
        </authorList>
    </citation>
    <scope>NUCLEOTIDE SEQUENCE [LARGE SCALE GENOMIC DNA]</scope>
    <source>
        <strain evidence="12 14">Kam1</strain>
    </source>
</reference>